<dbReference type="Gene3D" id="1.10.10.10">
    <property type="entry name" value="Winged helix-like DNA-binding domain superfamily/Winged helix DNA-binding domain"/>
    <property type="match status" value="1"/>
</dbReference>
<dbReference type="GO" id="GO:0003700">
    <property type="term" value="F:DNA-binding transcription factor activity"/>
    <property type="evidence" value="ECO:0007669"/>
    <property type="project" value="InterPro"/>
</dbReference>
<sequence length="301" mass="32989">MELRHLRYFIAVAEELHFTRAAQRLNIGQPPLSQQIRALEQEIGASLFERTQRRVSLTPAGEHLLLRARAILADCDAAAAEAARIARGESGELRIGFTSSAPLMPLLSRLLQAFRASRPQVRLSLSELFTTRQFDALLHRELDVGLVRDTGLQAPAGLALIPLQRDRLNAVLPSQHPLAQRPGISLAELAGEAFIAHPPQTGSGLRRLIRQLCHEAGFEPLIQQESTEAITQIGLVAAGMGVAILPEQLASVHLPGAVHVPIHDDNAVVSMALACRQADNNQIVQEWLRIAVLHSQKRQFD</sequence>
<dbReference type="SUPFAM" id="SSF53850">
    <property type="entry name" value="Periplasmic binding protein-like II"/>
    <property type="match status" value="1"/>
</dbReference>
<gene>
    <name evidence="6" type="ORF">LHGZ1_2233</name>
</gene>
<evidence type="ECO:0000256" key="2">
    <source>
        <dbReference type="ARBA" id="ARBA00023015"/>
    </source>
</evidence>
<dbReference type="InterPro" id="IPR000847">
    <property type="entry name" value="LysR_HTH_N"/>
</dbReference>
<evidence type="ECO:0000313" key="7">
    <source>
        <dbReference type="Proteomes" id="UP000197424"/>
    </source>
</evidence>
<dbReference type="AlphaFoldDB" id="A0A248LKT2"/>
<evidence type="ECO:0000256" key="1">
    <source>
        <dbReference type="ARBA" id="ARBA00009437"/>
    </source>
</evidence>
<dbReference type="InterPro" id="IPR036390">
    <property type="entry name" value="WH_DNA-bd_sf"/>
</dbReference>
<keyword evidence="2" id="KW-0805">Transcription regulation</keyword>
<dbReference type="PANTHER" id="PTHR30346:SF17">
    <property type="entry name" value="LYSR FAMILY TRANSCRIPTIONAL REGULATOR"/>
    <property type="match status" value="1"/>
</dbReference>
<evidence type="ECO:0000256" key="3">
    <source>
        <dbReference type="ARBA" id="ARBA00023125"/>
    </source>
</evidence>
<dbReference type="SUPFAM" id="SSF46785">
    <property type="entry name" value="Winged helix' DNA-binding domain"/>
    <property type="match status" value="1"/>
</dbReference>
<keyword evidence="3" id="KW-0238">DNA-binding</keyword>
<dbReference type="PRINTS" id="PR00039">
    <property type="entry name" value="HTHLYSR"/>
</dbReference>
<dbReference type="FunFam" id="1.10.10.10:FF:000001">
    <property type="entry name" value="LysR family transcriptional regulator"/>
    <property type="match status" value="1"/>
</dbReference>
<dbReference type="InterPro" id="IPR036388">
    <property type="entry name" value="WH-like_DNA-bd_sf"/>
</dbReference>
<evidence type="ECO:0000259" key="5">
    <source>
        <dbReference type="PROSITE" id="PS50931"/>
    </source>
</evidence>
<dbReference type="CDD" id="cd08414">
    <property type="entry name" value="PBP2_LTTR_aromatics_like"/>
    <property type="match status" value="1"/>
</dbReference>
<evidence type="ECO:0000256" key="4">
    <source>
        <dbReference type="ARBA" id="ARBA00023163"/>
    </source>
</evidence>
<evidence type="ECO:0000313" key="6">
    <source>
        <dbReference type="EMBL" id="ASJ25064.1"/>
    </source>
</evidence>
<accession>A0A248LKT2</accession>
<dbReference type="GO" id="GO:0032993">
    <property type="term" value="C:protein-DNA complex"/>
    <property type="evidence" value="ECO:0007669"/>
    <property type="project" value="TreeGrafter"/>
</dbReference>
<dbReference type="EMBL" id="CP022115">
    <property type="protein sequence ID" value="ASJ25064.1"/>
    <property type="molecule type" value="Genomic_DNA"/>
</dbReference>
<organism evidence="6 7">
    <name type="scientific">Laribacter hongkongensis</name>
    <dbReference type="NCBI Taxonomy" id="168471"/>
    <lineage>
        <taxon>Bacteria</taxon>
        <taxon>Pseudomonadati</taxon>
        <taxon>Pseudomonadota</taxon>
        <taxon>Betaproteobacteria</taxon>
        <taxon>Neisseriales</taxon>
        <taxon>Aquaspirillaceae</taxon>
        <taxon>Laribacter</taxon>
    </lineage>
</organism>
<name>A0A248LKT2_9NEIS</name>
<comment type="similarity">
    <text evidence="1">Belongs to the LysR transcriptional regulatory family.</text>
</comment>
<dbReference type="OrthoDB" id="5292387at2"/>
<dbReference type="Pfam" id="PF00126">
    <property type="entry name" value="HTH_1"/>
    <property type="match status" value="1"/>
</dbReference>
<dbReference type="Proteomes" id="UP000197424">
    <property type="component" value="Chromosome"/>
</dbReference>
<feature type="domain" description="HTH lysR-type" evidence="5">
    <location>
        <begin position="1"/>
        <end position="58"/>
    </location>
</feature>
<dbReference type="Pfam" id="PF03466">
    <property type="entry name" value="LysR_substrate"/>
    <property type="match status" value="1"/>
</dbReference>
<dbReference type="Gene3D" id="3.40.190.10">
    <property type="entry name" value="Periplasmic binding protein-like II"/>
    <property type="match status" value="2"/>
</dbReference>
<proteinExistence type="inferred from homology"/>
<dbReference type="PANTHER" id="PTHR30346">
    <property type="entry name" value="TRANSCRIPTIONAL DUAL REGULATOR HCAR-RELATED"/>
    <property type="match status" value="1"/>
</dbReference>
<dbReference type="InterPro" id="IPR005119">
    <property type="entry name" value="LysR_subst-bd"/>
</dbReference>
<dbReference type="PROSITE" id="PS50931">
    <property type="entry name" value="HTH_LYSR"/>
    <property type="match status" value="1"/>
</dbReference>
<dbReference type="GO" id="GO:0003677">
    <property type="term" value="F:DNA binding"/>
    <property type="evidence" value="ECO:0007669"/>
    <property type="project" value="UniProtKB-KW"/>
</dbReference>
<reference evidence="7" key="1">
    <citation type="submission" date="2017-06" db="EMBL/GenBank/DDBJ databases">
        <title>Whole genome sequence of Laribacter hongkongensis LHGZ1.</title>
        <authorList>
            <person name="Chen D."/>
            <person name="Wu H."/>
            <person name="Chen J."/>
        </authorList>
    </citation>
    <scope>NUCLEOTIDE SEQUENCE [LARGE SCALE GENOMIC DNA]</scope>
    <source>
        <strain evidence="7">LHGZ1</strain>
    </source>
</reference>
<protein>
    <submittedName>
        <fullName evidence="6">Putative transcriptional regulator</fullName>
    </submittedName>
</protein>
<dbReference type="RefSeq" id="WP_088861085.1">
    <property type="nucleotide sequence ID" value="NZ_CP022115.1"/>
</dbReference>
<keyword evidence="4" id="KW-0804">Transcription</keyword>